<dbReference type="PANTHER" id="PTHR43760">
    <property type="entry name" value="ENDORIBONUCLEASE-RELATED"/>
    <property type="match status" value="1"/>
</dbReference>
<dbReference type="AlphaFoldDB" id="A0A927FB82"/>
<protein>
    <submittedName>
        <fullName evidence="2">RidA family protein</fullName>
    </submittedName>
</protein>
<evidence type="ECO:0000313" key="2">
    <source>
        <dbReference type="EMBL" id="MBD5780530.1"/>
    </source>
</evidence>
<name>A0A927FB82_9BACT</name>
<dbReference type="Gene3D" id="3.30.1330.40">
    <property type="entry name" value="RutC-like"/>
    <property type="match status" value="1"/>
</dbReference>
<dbReference type="Proteomes" id="UP000622317">
    <property type="component" value="Unassembled WGS sequence"/>
</dbReference>
<reference evidence="2" key="1">
    <citation type="submission" date="2020-09" db="EMBL/GenBank/DDBJ databases">
        <title>Pelagicoccus enzymogenes sp. nov. with an EPS production, isolated from marine sediment.</title>
        <authorList>
            <person name="Feng X."/>
        </authorList>
    </citation>
    <scope>NUCLEOTIDE SEQUENCE</scope>
    <source>
        <strain evidence="2">NFK12</strain>
    </source>
</reference>
<dbReference type="EMBL" id="JACYFG010000036">
    <property type="protein sequence ID" value="MBD5780530.1"/>
    <property type="molecule type" value="Genomic_DNA"/>
</dbReference>
<dbReference type="InterPro" id="IPR013813">
    <property type="entry name" value="Endoribo_LPSP/chorism_mut-like"/>
</dbReference>
<feature type="domain" description="Endoribonuclease L-PSP/chorismate mutase-like" evidence="1">
    <location>
        <begin position="36"/>
        <end position="168"/>
    </location>
</feature>
<keyword evidence="3" id="KW-1185">Reference proteome</keyword>
<dbReference type="PANTHER" id="PTHR43760:SF1">
    <property type="entry name" value="ENDORIBONUCLEASE L-PSP_CHORISMATE MUTASE-LIKE DOMAIN-CONTAINING PROTEIN"/>
    <property type="match status" value="1"/>
</dbReference>
<organism evidence="2 3">
    <name type="scientific">Pelagicoccus enzymogenes</name>
    <dbReference type="NCBI Taxonomy" id="2773457"/>
    <lineage>
        <taxon>Bacteria</taxon>
        <taxon>Pseudomonadati</taxon>
        <taxon>Verrucomicrobiota</taxon>
        <taxon>Opitutia</taxon>
        <taxon>Puniceicoccales</taxon>
        <taxon>Pelagicoccaceae</taxon>
        <taxon>Pelagicoccus</taxon>
    </lineage>
</organism>
<sequence>MRFPSYSKTFTQALYVSIFSILTATLLHSQSSPGERLKALGIELPPASKSVANYQPAVRSGNLVFLAGAIAKGPDNQFIKGKLGYDFSVEDGYQTSRLVSIALLAALKAEIGDLDKVERIVRVEGFVNSTPDFEQQSLVINGCSDLLVEVFGEKGRHSRIAIGAQSLPFGAPVEISAIIQVRD</sequence>
<dbReference type="SUPFAM" id="SSF55298">
    <property type="entry name" value="YjgF-like"/>
    <property type="match status" value="1"/>
</dbReference>
<dbReference type="Pfam" id="PF14588">
    <property type="entry name" value="YjgF_endoribonc"/>
    <property type="match status" value="1"/>
</dbReference>
<dbReference type="InterPro" id="IPR035959">
    <property type="entry name" value="RutC-like_sf"/>
</dbReference>
<accession>A0A927FB82</accession>
<evidence type="ECO:0000313" key="3">
    <source>
        <dbReference type="Proteomes" id="UP000622317"/>
    </source>
</evidence>
<gene>
    <name evidence="2" type="ORF">IEN85_13600</name>
</gene>
<comment type="caution">
    <text evidence="2">The sequence shown here is derived from an EMBL/GenBank/DDBJ whole genome shotgun (WGS) entry which is preliminary data.</text>
</comment>
<evidence type="ECO:0000259" key="1">
    <source>
        <dbReference type="Pfam" id="PF14588"/>
    </source>
</evidence>
<proteinExistence type="predicted"/>
<dbReference type="RefSeq" id="WP_191617627.1">
    <property type="nucleotide sequence ID" value="NZ_JACYFG010000036.1"/>
</dbReference>
<dbReference type="CDD" id="cd02199">
    <property type="entry name" value="YjgF_YER057c_UK114_like_1"/>
    <property type="match status" value="1"/>
</dbReference>